<sequence>MKSIESQVGGQIMRIEVSEGSTITEGQTLLIVESMKMEIPLEADEGGTIKAILVQPGDAITEGQIVMEIE</sequence>
<evidence type="ECO:0000313" key="3">
    <source>
        <dbReference type="EMBL" id="PLC48402.1"/>
    </source>
</evidence>
<organism evidence="3 4">
    <name type="scientific">Pollutimonas subterranea</name>
    <dbReference type="NCBI Taxonomy" id="2045210"/>
    <lineage>
        <taxon>Bacteria</taxon>
        <taxon>Pseudomonadati</taxon>
        <taxon>Pseudomonadota</taxon>
        <taxon>Betaproteobacteria</taxon>
        <taxon>Burkholderiales</taxon>
        <taxon>Alcaligenaceae</taxon>
        <taxon>Pollutimonas</taxon>
    </lineage>
</organism>
<dbReference type="PANTHER" id="PTHR45266:SF3">
    <property type="entry name" value="OXALOACETATE DECARBOXYLASE ALPHA CHAIN"/>
    <property type="match status" value="1"/>
</dbReference>
<keyword evidence="4" id="KW-1185">Reference proteome</keyword>
<dbReference type="Pfam" id="PF00364">
    <property type="entry name" value="Biotin_lipoyl"/>
    <property type="match status" value="1"/>
</dbReference>
<proteinExistence type="predicted"/>
<reference evidence="3 4" key="1">
    <citation type="submission" date="2017-10" db="EMBL/GenBank/DDBJ databases">
        <title>Two draft genome sequences of Pusillimonas sp. strains isolated from a nitrate- and radionuclide-contaminated groundwater in Russia.</title>
        <authorList>
            <person name="Grouzdev D.S."/>
            <person name="Tourova T.P."/>
            <person name="Goeva M.A."/>
            <person name="Babich T.L."/>
            <person name="Sokolova D.S."/>
            <person name="Abdullin R."/>
            <person name="Poltaraus A.B."/>
            <person name="Toshchakov S.V."/>
            <person name="Nazina T.N."/>
        </authorList>
    </citation>
    <scope>NUCLEOTIDE SEQUENCE [LARGE SCALE GENOMIC DNA]</scope>
    <source>
        <strain evidence="3 4">JR1/69-3-13</strain>
    </source>
</reference>
<dbReference type="RefSeq" id="WP_102075451.1">
    <property type="nucleotide sequence ID" value="NZ_PDNW01000021.1"/>
</dbReference>
<dbReference type="Gene3D" id="2.40.50.100">
    <property type="match status" value="1"/>
</dbReference>
<keyword evidence="1" id="KW-0092">Biotin</keyword>
<dbReference type="AlphaFoldDB" id="A0A2N4U065"/>
<feature type="domain" description="Lipoyl-binding" evidence="2">
    <location>
        <begin position="1"/>
        <end position="70"/>
    </location>
</feature>
<evidence type="ECO:0000313" key="4">
    <source>
        <dbReference type="Proteomes" id="UP000234190"/>
    </source>
</evidence>
<dbReference type="CDD" id="cd06850">
    <property type="entry name" value="biotinyl_domain"/>
    <property type="match status" value="1"/>
</dbReference>
<dbReference type="OrthoDB" id="9760256at2"/>
<accession>A0A2N4U065</accession>
<dbReference type="Proteomes" id="UP000234190">
    <property type="component" value="Unassembled WGS sequence"/>
</dbReference>
<dbReference type="EMBL" id="PDNW01000021">
    <property type="protein sequence ID" value="PLC48402.1"/>
    <property type="molecule type" value="Genomic_DNA"/>
</dbReference>
<dbReference type="InterPro" id="IPR050709">
    <property type="entry name" value="Biotin_Carboxyl_Carrier/Decarb"/>
</dbReference>
<dbReference type="PROSITE" id="PS50968">
    <property type="entry name" value="BIOTINYL_LIPOYL"/>
    <property type="match status" value="1"/>
</dbReference>
<dbReference type="InterPro" id="IPR011053">
    <property type="entry name" value="Single_hybrid_motif"/>
</dbReference>
<comment type="caution">
    <text evidence="3">The sequence shown here is derived from an EMBL/GenBank/DDBJ whole genome shotgun (WGS) entry which is preliminary data.</text>
</comment>
<dbReference type="InterPro" id="IPR000089">
    <property type="entry name" value="Biotin_lipoyl"/>
</dbReference>
<dbReference type="PANTHER" id="PTHR45266">
    <property type="entry name" value="OXALOACETATE DECARBOXYLASE ALPHA CHAIN"/>
    <property type="match status" value="1"/>
</dbReference>
<name>A0A2N4U065_9BURK</name>
<protein>
    <submittedName>
        <fullName evidence="3">Acetyl-CoA carboxylase biotin carboxyl carrier protein subunit</fullName>
    </submittedName>
</protein>
<evidence type="ECO:0000256" key="1">
    <source>
        <dbReference type="ARBA" id="ARBA00023267"/>
    </source>
</evidence>
<dbReference type="SUPFAM" id="SSF51230">
    <property type="entry name" value="Single hybrid motif"/>
    <property type="match status" value="1"/>
</dbReference>
<evidence type="ECO:0000259" key="2">
    <source>
        <dbReference type="PROSITE" id="PS50968"/>
    </source>
</evidence>
<gene>
    <name evidence="3" type="ORF">CR159_18550</name>
</gene>